<evidence type="ECO:0000256" key="10">
    <source>
        <dbReference type="ARBA" id="ARBA00023125"/>
    </source>
</evidence>
<accession>A0A6L2QCL9</accession>
<keyword evidence="13" id="KW-0539">Nucleus</keyword>
<dbReference type="Pfam" id="PF02037">
    <property type="entry name" value="SAP"/>
    <property type="match status" value="1"/>
</dbReference>
<dbReference type="InterPro" id="IPR036465">
    <property type="entry name" value="vWFA_dom_sf"/>
</dbReference>
<dbReference type="NCBIfam" id="TIGR00578">
    <property type="entry name" value="ku70"/>
    <property type="match status" value="1"/>
</dbReference>
<comment type="subunit">
    <text evidence="15">Heterodimer of a 70 kDa and a 80 kDa subunit.</text>
</comment>
<dbReference type="SUPFAM" id="SSF53300">
    <property type="entry name" value="vWA-like"/>
    <property type="match status" value="1"/>
</dbReference>
<dbReference type="PANTHER" id="PTHR12604:SF2">
    <property type="entry name" value="X-RAY REPAIR CROSS-COMPLEMENTING PROTEIN 6"/>
    <property type="match status" value="1"/>
</dbReference>
<dbReference type="CDD" id="cd01458">
    <property type="entry name" value="vWA_ku"/>
    <property type="match status" value="1"/>
</dbReference>
<keyword evidence="11" id="KW-0233">DNA recombination</keyword>
<dbReference type="InterPro" id="IPR047087">
    <property type="entry name" value="KU70_core_dom"/>
</dbReference>
<dbReference type="Pfam" id="PF03731">
    <property type="entry name" value="Ku_N"/>
    <property type="match status" value="1"/>
</dbReference>
<proteinExistence type="inferred from homology"/>
<dbReference type="Gene3D" id="1.10.720.30">
    <property type="entry name" value="SAP domain"/>
    <property type="match status" value="1"/>
</dbReference>
<dbReference type="InterPro" id="IPR036361">
    <property type="entry name" value="SAP_dom_sf"/>
</dbReference>
<evidence type="ECO:0000256" key="11">
    <source>
        <dbReference type="ARBA" id="ARBA00023172"/>
    </source>
</evidence>
<dbReference type="AlphaFoldDB" id="A0A6L2QCL9"/>
<keyword evidence="10" id="KW-0238">DNA-binding</keyword>
<evidence type="ECO:0000256" key="13">
    <source>
        <dbReference type="ARBA" id="ARBA00023242"/>
    </source>
</evidence>
<gene>
    <name evidence="18" type="ORF">Cfor_08905</name>
</gene>
<evidence type="ECO:0000256" key="3">
    <source>
        <dbReference type="ARBA" id="ARBA00012551"/>
    </source>
</evidence>
<dbReference type="InterPro" id="IPR027388">
    <property type="entry name" value="Ku70_bridge/pillars_dom_sf"/>
</dbReference>
<comment type="similarity">
    <text evidence="2">Belongs to the ku70 family.</text>
</comment>
<evidence type="ECO:0000256" key="2">
    <source>
        <dbReference type="ARBA" id="ARBA00005240"/>
    </source>
</evidence>
<keyword evidence="7" id="KW-0378">Hydrolase</keyword>
<dbReference type="CDD" id="cd00788">
    <property type="entry name" value="KU70"/>
    <property type="match status" value="1"/>
</dbReference>
<dbReference type="GO" id="GO:0000723">
    <property type="term" value="P:telomere maintenance"/>
    <property type="evidence" value="ECO:0007669"/>
    <property type="project" value="InterPro"/>
</dbReference>
<evidence type="ECO:0000256" key="12">
    <source>
        <dbReference type="ARBA" id="ARBA00023204"/>
    </source>
</evidence>
<dbReference type="GO" id="GO:0006303">
    <property type="term" value="P:double-strand break repair via nonhomologous end joining"/>
    <property type="evidence" value="ECO:0007669"/>
    <property type="project" value="InterPro"/>
</dbReference>
<evidence type="ECO:0000256" key="14">
    <source>
        <dbReference type="ARBA" id="ARBA00047995"/>
    </source>
</evidence>
<dbReference type="InterPro" id="IPR003034">
    <property type="entry name" value="SAP_dom"/>
</dbReference>
<evidence type="ECO:0000256" key="5">
    <source>
        <dbReference type="ARBA" id="ARBA00022741"/>
    </source>
</evidence>
<evidence type="ECO:0000256" key="9">
    <source>
        <dbReference type="ARBA" id="ARBA00022840"/>
    </source>
</evidence>
<dbReference type="InterPro" id="IPR005160">
    <property type="entry name" value="Ku_C"/>
</dbReference>
<dbReference type="GO" id="GO:0043564">
    <property type="term" value="C:Ku70:Ku80 complex"/>
    <property type="evidence" value="ECO:0007669"/>
    <property type="project" value="InterPro"/>
</dbReference>
<protein>
    <recommendedName>
        <fullName evidence="4">ATP-dependent DNA helicase 2 subunit 1</fullName>
        <ecNumber evidence="3">3.6.4.12</ecNumber>
    </recommendedName>
</protein>
<dbReference type="SUPFAM" id="SSF100939">
    <property type="entry name" value="SPOC domain-like"/>
    <property type="match status" value="1"/>
</dbReference>
<name>A0A6L2QCL9_COPFO</name>
<dbReference type="EC" id="3.6.4.12" evidence="3"/>
<keyword evidence="12" id="KW-0234">DNA repair</keyword>
<dbReference type="Pfam" id="PF02735">
    <property type="entry name" value="Ku"/>
    <property type="match status" value="1"/>
</dbReference>
<evidence type="ECO:0000256" key="8">
    <source>
        <dbReference type="ARBA" id="ARBA00022806"/>
    </source>
</evidence>
<keyword evidence="6" id="KW-0227">DNA damage</keyword>
<dbReference type="InterPro" id="IPR005161">
    <property type="entry name" value="Ku_N"/>
</dbReference>
<dbReference type="GO" id="GO:0006310">
    <property type="term" value="P:DNA recombination"/>
    <property type="evidence" value="ECO:0007669"/>
    <property type="project" value="UniProtKB-KW"/>
</dbReference>
<keyword evidence="5" id="KW-0547">Nucleotide-binding</keyword>
<evidence type="ECO:0000256" key="6">
    <source>
        <dbReference type="ARBA" id="ARBA00022763"/>
    </source>
</evidence>
<dbReference type="Gene3D" id="4.10.970.10">
    <property type="entry name" value="Ku70, bridge and pillars"/>
    <property type="match status" value="1"/>
</dbReference>
<evidence type="ECO:0000313" key="19">
    <source>
        <dbReference type="Proteomes" id="UP000502823"/>
    </source>
</evidence>
<reference evidence="19" key="1">
    <citation type="submission" date="2020-01" db="EMBL/GenBank/DDBJ databases">
        <title>Draft genome sequence of the Termite Coptotermes fromosanus.</title>
        <authorList>
            <person name="Itakura S."/>
            <person name="Yosikawa Y."/>
            <person name="Umezawa K."/>
        </authorList>
    </citation>
    <scope>NUCLEOTIDE SEQUENCE [LARGE SCALE GENOMIC DNA]</scope>
</reference>
<evidence type="ECO:0000259" key="17">
    <source>
        <dbReference type="SMART" id="SM00559"/>
    </source>
</evidence>
<keyword evidence="19" id="KW-1185">Reference proteome</keyword>
<dbReference type="Pfam" id="PF03730">
    <property type="entry name" value="Ku_C"/>
    <property type="match status" value="1"/>
</dbReference>
<dbReference type="GO" id="GO:0042162">
    <property type="term" value="F:telomeric DNA binding"/>
    <property type="evidence" value="ECO:0007669"/>
    <property type="project" value="InterPro"/>
</dbReference>
<dbReference type="InterPro" id="IPR016194">
    <property type="entry name" value="SPOC-like_C_dom_sf"/>
</dbReference>
<comment type="caution">
    <text evidence="18">The sequence shown here is derived from an EMBL/GenBank/DDBJ whole genome shotgun (WGS) entry which is preliminary data.</text>
</comment>
<keyword evidence="8" id="KW-0347">Helicase</keyword>
<dbReference type="GO" id="GO:0003690">
    <property type="term" value="F:double-stranded DNA binding"/>
    <property type="evidence" value="ECO:0007669"/>
    <property type="project" value="TreeGrafter"/>
</dbReference>
<dbReference type="OrthoDB" id="3249161at2759"/>
<dbReference type="Gene3D" id="1.10.1600.10">
    <property type="match status" value="1"/>
</dbReference>
<organism evidence="18 19">
    <name type="scientific">Coptotermes formosanus</name>
    <name type="common">Formosan subterranean termite</name>
    <dbReference type="NCBI Taxonomy" id="36987"/>
    <lineage>
        <taxon>Eukaryota</taxon>
        <taxon>Metazoa</taxon>
        <taxon>Ecdysozoa</taxon>
        <taxon>Arthropoda</taxon>
        <taxon>Hexapoda</taxon>
        <taxon>Insecta</taxon>
        <taxon>Pterygota</taxon>
        <taxon>Neoptera</taxon>
        <taxon>Polyneoptera</taxon>
        <taxon>Dictyoptera</taxon>
        <taxon>Blattodea</taxon>
        <taxon>Blattoidea</taxon>
        <taxon>Termitoidae</taxon>
        <taxon>Rhinotermitidae</taxon>
        <taxon>Coptotermes</taxon>
    </lineage>
</organism>
<dbReference type="FunFam" id="2.40.290.10:FF:000001">
    <property type="entry name" value="X-ray repair cross complementing 6"/>
    <property type="match status" value="1"/>
</dbReference>
<keyword evidence="9" id="KW-0067">ATP-binding</keyword>
<dbReference type="SMART" id="SM00559">
    <property type="entry name" value="Ku78"/>
    <property type="match status" value="1"/>
</dbReference>
<evidence type="ECO:0000256" key="4">
    <source>
        <dbReference type="ARBA" id="ARBA00014630"/>
    </source>
</evidence>
<comment type="catalytic activity">
    <reaction evidence="14">
        <text>ATP + H2O = ADP + phosphate + H(+)</text>
        <dbReference type="Rhea" id="RHEA:13065"/>
        <dbReference type="ChEBI" id="CHEBI:15377"/>
        <dbReference type="ChEBI" id="CHEBI:15378"/>
        <dbReference type="ChEBI" id="CHEBI:30616"/>
        <dbReference type="ChEBI" id="CHEBI:43474"/>
        <dbReference type="ChEBI" id="CHEBI:456216"/>
        <dbReference type="EC" id="3.6.4.12"/>
    </reaction>
</comment>
<dbReference type="Proteomes" id="UP000502823">
    <property type="component" value="Unassembled WGS sequence"/>
</dbReference>
<dbReference type="Gene3D" id="3.40.50.410">
    <property type="entry name" value="von Willebrand factor, type A domain"/>
    <property type="match status" value="1"/>
</dbReference>
<dbReference type="FunCoup" id="A0A6L2QCL9">
    <property type="interactions" value="1557"/>
</dbReference>
<sequence>MDLKEWDDEKDRENEDGESYEPVGGRDGLIFLIDATKPMFSKDELAECPFGITLQCCKTTMLNKIVSSDRDLVGVILFGTNETRNALKVPHVVVLQDLQELNAEKIKQLLNMLKQQDFDDFTNKYGHSDDFAISDALWLCQSTFSSSQYKLSSKRILLFTNTDHPHAESQHKQHQARSKAADLGQVDVDVELLHMGSNFDPSLFYKELIQTVKGEYSDEWRLPTPSTRFEELQARLYRKDHKKRSIGRILFSLGDGVKFGVSVYNLVRTTYVPRKAWLDRTTNEVVKTSTKKFDAKTGEIMLPTELNKYQEFGFKKITFRCDEVKNLRNLSEPGLKLLGFKPDSKIKVHHHLKPSSFIYPEDGLIQGSRKLFAALLECCVARKVVPICSFTPRTNAVPSLVALLPQEEKLDDSNIQILPPGFHVIYLPYAEDIRTLNIESTSKADGEQISKATAVVKKLRFPYMPYRFDNPKLQVHWRNIEALALDYDEQPEVTDVTVPDHNYMASKLGSLAQEFLDSVYIGDYVPGGKPRTSGDRKRMTDMDNNKPKKVAKIADFGDMNDIASRGKVETLTVAELKAYLQSVGIKVTGLKKAELVTKVYEHLGMDQPS</sequence>
<dbReference type="GO" id="GO:0005524">
    <property type="term" value="F:ATP binding"/>
    <property type="evidence" value="ECO:0007669"/>
    <property type="project" value="UniProtKB-KW"/>
</dbReference>
<dbReference type="PANTHER" id="PTHR12604">
    <property type="entry name" value="KU AUTOANTIGEN DNA HELICASE"/>
    <property type="match status" value="1"/>
</dbReference>
<feature type="region of interest" description="Disordered" evidence="16">
    <location>
        <begin position="1"/>
        <end position="23"/>
    </location>
</feature>
<evidence type="ECO:0000256" key="1">
    <source>
        <dbReference type="ARBA" id="ARBA00004123"/>
    </source>
</evidence>
<evidence type="ECO:0000313" key="18">
    <source>
        <dbReference type="EMBL" id="GFG40875.1"/>
    </source>
</evidence>
<dbReference type="InParanoid" id="A0A6L2QCL9"/>
<dbReference type="EMBL" id="BLKM01002739">
    <property type="protein sequence ID" value="GFG40875.1"/>
    <property type="molecule type" value="Genomic_DNA"/>
</dbReference>
<dbReference type="Gene3D" id="2.40.290.10">
    <property type="match status" value="1"/>
</dbReference>
<feature type="compositionally biased region" description="Basic and acidic residues" evidence="16">
    <location>
        <begin position="1"/>
        <end position="13"/>
    </location>
</feature>
<evidence type="ECO:0000256" key="7">
    <source>
        <dbReference type="ARBA" id="ARBA00022801"/>
    </source>
</evidence>
<dbReference type="GO" id="GO:0003678">
    <property type="term" value="F:DNA helicase activity"/>
    <property type="evidence" value="ECO:0007669"/>
    <property type="project" value="UniProtKB-EC"/>
</dbReference>
<dbReference type="GO" id="GO:0016787">
    <property type="term" value="F:hydrolase activity"/>
    <property type="evidence" value="ECO:0007669"/>
    <property type="project" value="UniProtKB-KW"/>
</dbReference>
<evidence type="ECO:0000256" key="15">
    <source>
        <dbReference type="ARBA" id="ARBA00065167"/>
    </source>
</evidence>
<evidence type="ECO:0000256" key="16">
    <source>
        <dbReference type="SAM" id="MobiDB-lite"/>
    </source>
</evidence>
<dbReference type="SUPFAM" id="SSF68906">
    <property type="entry name" value="SAP domain"/>
    <property type="match status" value="1"/>
</dbReference>
<dbReference type="PIRSF" id="PIRSF003033">
    <property type="entry name" value="Ku70"/>
    <property type="match status" value="1"/>
</dbReference>
<comment type="subcellular location">
    <subcellularLocation>
        <location evidence="1">Nucleus</location>
    </subcellularLocation>
</comment>
<dbReference type="FunFam" id="3.40.50.410:FF:000080">
    <property type="entry name" value="X-ray repair-complementing defective repair in Chinese hamster cells 6"/>
    <property type="match status" value="1"/>
</dbReference>
<dbReference type="InterPro" id="IPR006164">
    <property type="entry name" value="DNA_bd_Ku70/Ku80"/>
</dbReference>
<dbReference type="GO" id="GO:0003684">
    <property type="term" value="F:damaged DNA binding"/>
    <property type="evidence" value="ECO:0007669"/>
    <property type="project" value="InterPro"/>
</dbReference>
<dbReference type="InterPro" id="IPR006165">
    <property type="entry name" value="Ku70"/>
</dbReference>
<feature type="domain" description="Ku" evidence="17">
    <location>
        <begin position="298"/>
        <end position="444"/>
    </location>
</feature>